<feature type="compositionally biased region" description="Low complexity" evidence="1">
    <location>
        <begin position="216"/>
        <end position="234"/>
    </location>
</feature>
<organism evidence="2 3">
    <name type="scientific">Lupinus luteus</name>
    <name type="common">European yellow lupine</name>
    <dbReference type="NCBI Taxonomy" id="3873"/>
    <lineage>
        <taxon>Eukaryota</taxon>
        <taxon>Viridiplantae</taxon>
        <taxon>Streptophyta</taxon>
        <taxon>Embryophyta</taxon>
        <taxon>Tracheophyta</taxon>
        <taxon>Spermatophyta</taxon>
        <taxon>Magnoliopsida</taxon>
        <taxon>eudicotyledons</taxon>
        <taxon>Gunneridae</taxon>
        <taxon>Pentapetalae</taxon>
        <taxon>rosids</taxon>
        <taxon>fabids</taxon>
        <taxon>Fabales</taxon>
        <taxon>Fabaceae</taxon>
        <taxon>Papilionoideae</taxon>
        <taxon>50 kb inversion clade</taxon>
        <taxon>genistoids sensu lato</taxon>
        <taxon>core genistoids</taxon>
        <taxon>Genisteae</taxon>
        <taxon>Lupinus</taxon>
    </lineage>
</organism>
<reference evidence="2 3" key="1">
    <citation type="submission" date="2024-03" db="EMBL/GenBank/DDBJ databases">
        <authorList>
            <person name="Martinez-Hernandez J."/>
        </authorList>
    </citation>
    <scope>NUCLEOTIDE SEQUENCE [LARGE SCALE GENOMIC DNA]</scope>
</reference>
<feature type="compositionally biased region" description="Polar residues" evidence="1">
    <location>
        <begin position="117"/>
        <end position="128"/>
    </location>
</feature>
<feature type="region of interest" description="Disordered" evidence="1">
    <location>
        <begin position="531"/>
        <end position="604"/>
    </location>
</feature>
<evidence type="ECO:0000313" key="2">
    <source>
        <dbReference type="EMBL" id="CAL0301381.1"/>
    </source>
</evidence>
<feature type="compositionally biased region" description="Polar residues" evidence="1">
    <location>
        <begin position="343"/>
        <end position="352"/>
    </location>
</feature>
<dbReference type="InterPro" id="IPR040412">
    <property type="entry name" value="At1g65710-like"/>
</dbReference>
<feature type="compositionally biased region" description="Basic and acidic residues" evidence="1">
    <location>
        <begin position="40"/>
        <end position="54"/>
    </location>
</feature>
<feature type="compositionally biased region" description="Polar residues" evidence="1">
    <location>
        <begin position="562"/>
        <end position="571"/>
    </location>
</feature>
<feature type="compositionally biased region" description="Basic and acidic residues" evidence="1">
    <location>
        <begin position="190"/>
        <end position="206"/>
    </location>
</feature>
<evidence type="ECO:0000256" key="1">
    <source>
        <dbReference type="SAM" id="MobiDB-lite"/>
    </source>
</evidence>
<keyword evidence="3" id="KW-1185">Reference proteome</keyword>
<dbReference type="Proteomes" id="UP001497480">
    <property type="component" value="Unassembled WGS sequence"/>
</dbReference>
<dbReference type="AlphaFoldDB" id="A0AAV1VWY6"/>
<feature type="region of interest" description="Disordered" evidence="1">
    <location>
        <begin position="34"/>
        <end position="54"/>
    </location>
</feature>
<dbReference type="PANTHER" id="PTHR34367:SF1">
    <property type="entry name" value="OS04G0528600 PROTEIN"/>
    <property type="match status" value="1"/>
</dbReference>
<feature type="region of interest" description="Disordered" evidence="1">
    <location>
        <begin position="393"/>
        <end position="424"/>
    </location>
</feature>
<proteinExistence type="predicted"/>
<feature type="compositionally biased region" description="Basic and acidic residues" evidence="1">
    <location>
        <begin position="129"/>
        <end position="140"/>
    </location>
</feature>
<feature type="compositionally biased region" description="Polar residues" evidence="1">
    <location>
        <begin position="281"/>
        <end position="330"/>
    </location>
</feature>
<evidence type="ECO:0000313" key="3">
    <source>
        <dbReference type="Proteomes" id="UP001497480"/>
    </source>
</evidence>
<feature type="compositionally biased region" description="Basic and acidic residues" evidence="1">
    <location>
        <begin position="572"/>
        <end position="589"/>
    </location>
</feature>
<feature type="region of interest" description="Disordered" evidence="1">
    <location>
        <begin position="117"/>
        <end position="151"/>
    </location>
</feature>
<feature type="region of interest" description="Disordered" evidence="1">
    <location>
        <begin position="272"/>
        <end position="353"/>
    </location>
</feature>
<feature type="region of interest" description="Disordered" evidence="1">
    <location>
        <begin position="247"/>
        <end position="266"/>
    </location>
</feature>
<feature type="region of interest" description="Disordered" evidence="1">
    <location>
        <begin position="166"/>
        <end position="238"/>
    </location>
</feature>
<dbReference type="PANTHER" id="PTHR34367">
    <property type="entry name" value="OS02G0734667 PROTEIN"/>
    <property type="match status" value="1"/>
</dbReference>
<feature type="compositionally biased region" description="Low complexity" evidence="1">
    <location>
        <begin position="543"/>
        <end position="553"/>
    </location>
</feature>
<gene>
    <name evidence="2" type="ORF">LLUT_LOCUS2441</name>
</gene>
<comment type="caution">
    <text evidence="2">The sequence shown here is derived from an EMBL/GenBank/DDBJ whole genome shotgun (WGS) entry which is preliminary data.</text>
</comment>
<protein>
    <submittedName>
        <fullName evidence="2">Uncharacterized protein</fullName>
    </submittedName>
</protein>
<accession>A0AAV1VWY6</accession>
<dbReference type="EMBL" id="CAXHTB010000002">
    <property type="protein sequence ID" value="CAL0301381.1"/>
    <property type="molecule type" value="Genomic_DNA"/>
</dbReference>
<sequence length="604" mass="66974">MGTCLSKRGSFTAQDAVNGVTMHKAETEAQVKLKRGNSKKRVEEKNESVAQKNEKGHLRKEIFIIKHRKEDIHDNGCTQQHGGDAIVETKGVLGVRASNCTKEEMDAILIQCGRLSRNNSSGKQQKYSSDSKRGFDFDHYDNDEDQNKSNYSSGFCEGDEIVCAEKHHQHRPRHRESPELYKGSSRRRTPSREREQCCSSSRERRVSRSPGKRSSETNTHANASNNNSNSNASSRPERMVSVPATVSYKNNGVGGGGGGEFATTTSVKRITVRRNVGAATPRSQSPARTNENAANGNQVSSAENQQQQFSLSRNSSRKAGQSPHGRNTLSEVDPNTLADPHLTANNNSSRVQIKSKKEIEAQAKQKPNVDINDNSKNWTNIRVEMDFMTVVPPEVNSLKPPTLTRSRSTRRSRDFDHNPEAPSQSYTSMLLQDIQNFHQKNNTPSVPLPACVSKACSIVEAVADLNSTNSSKNRLTYQSSRNDSNALFGSNQYMKRVLDTKDPFIESEVVVSDDVMEPSLQKYVTFDSSGSLGGVDTMEGQESSGSNSFTVSSGQQRHRRSVSASRETNSFDSKDCWTSRMNYSRERGSENSTRLGREGVMMKP</sequence>
<name>A0AAV1VWY6_LUPLU</name>